<keyword evidence="1" id="KW-0472">Membrane</keyword>
<protein>
    <recommendedName>
        <fullName evidence="2">CBU-0592-like domain-containing protein</fullName>
    </recommendedName>
</protein>
<evidence type="ECO:0000259" key="2">
    <source>
        <dbReference type="Pfam" id="PF26604"/>
    </source>
</evidence>
<accession>A0A4U2Z609</accession>
<evidence type="ECO:0000256" key="1">
    <source>
        <dbReference type="SAM" id="Phobius"/>
    </source>
</evidence>
<reference evidence="3 4" key="1">
    <citation type="submission" date="2019-04" db="EMBL/GenBank/DDBJ databases">
        <title>Sulfurimonas crateris sp. nov. a facultative anaerobic sulfur-oxidizing chemolithautotrophic bacterium isolated from a terrestrial mud vulcano.</title>
        <authorList>
            <person name="Ratnikova N.M."/>
            <person name="Slobodkin A.I."/>
            <person name="Merkel A.Y."/>
            <person name="Novikov A."/>
            <person name="Bonch-Osmolovskaya E.A."/>
            <person name="Slobodkina G.B."/>
        </authorList>
    </citation>
    <scope>NUCLEOTIDE SEQUENCE [LARGE SCALE GENOMIC DNA]</scope>
    <source>
        <strain evidence="3 4">SN118</strain>
    </source>
</reference>
<dbReference type="Proteomes" id="UP000309561">
    <property type="component" value="Unassembled WGS sequence"/>
</dbReference>
<feature type="transmembrane region" description="Helical" evidence="1">
    <location>
        <begin position="57"/>
        <end position="74"/>
    </location>
</feature>
<organism evidence="3 4">
    <name type="scientific">Sulfurimonas crateris</name>
    <dbReference type="NCBI Taxonomy" id="2574727"/>
    <lineage>
        <taxon>Bacteria</taxon>
        <taxon>Pseudomonadati</taxon>
        <taxon>Campylobacterota</taxon>
        <taxon>Epsilonproteobacteria</taxon>
        <taxon>Campylobacterales</taxon>
        <taxon>Sulfurimonadaceae</taxon>
        <taxon>Sulfurimonas</taxon>
    </lineage>
</organism>
<feature type="transmembrane region" description="Helical" evidence="1">
    <location>
        <begin position="6"/>
        <end position="24"/>
    </location>
</feature>
<dbReference type="RefSeq" id="WP_137013419.1">
    <property type="nucleotide sequence ID" value="NZ_SZPX01000004.1"/>
</dbReference>
<keyword evidence="1" id="KW-1133">Transmembrane helix</keyword>
<evidence type="ECO:0000313" key="4">
    <source>
        <dbReference type="Proteomes" id="UP000309561"/>
    </source>
</evidence>
<dbReference type="InterPro" id="IPR058058">
    <property type="entry name" value="CBU_0592-like"/>
</dbReference>
<dbReference type="EMBL" id="SZPX01000004">
    <property type="protein sequence ID" value="TKI69657.1"/>
    <property type="molecule type" value="Genomic_DNA"/>
</dbReference>
<dbReference type="Pfam" id="PF26604">
    <property type="entry name" value="CBU_0592"/>
    <property type="match status" value="1"/>
</dbReference>
<sequence>MNSFLVDVIGIVGVAIVVATYFLLQSEKIDSKGFLYSFLNAFGSLLIMYSLLYNWNLASFIIEFFWILISLYGLRKWYRSKKQNAFNDNI</sequence>
<keyword evidence="4" id="KW-1185">Reference proteome</keyword>
<keyword evidence="1" id="KW-0812">Transmembrane</keyword>
<name>A0A4U2Z609_9BACT</name>
<dbReference type="OrthoDB" id="7273604at2"/>
<comment type="caution">
    <text evidence="3">The sequence shown here is derived from an EMBL/GenBank/DDBJ whole genome shotgun (WGS) entry which is preliminary data.</text>
</comment>
<feature type="transmembrane region" description="Helical" evidence="1">
    <location>
        <begin position="33"/>
        <end position="51"/>
    </location>
</feature>
<feature type="domain" description="CBU-0592-like" evidence="2">
    <location>
        <begin position="6"/>
        <end position="80"/>
    </location>
</feature>
<gene>
    <name evidence="3" type="ORF">FCU45_06255</name>
</gene>
<dbReference type="NCBIfam" id="NF047864">
    <property type="entry name" value="CBU_0592_membra"/>
    <property type="match status" value="1"/>
</dbReference>
<proteinExistence type="predicted"/>
<dbReference type="AlphaFoldDB" id="A0A4U2Z609"/>
<evidence type="ECO:0000313" key="3">
    <source>
        <dbReference type="EMBL" id="TKI69657.1"/>
    </source>
</evidence>